<dbReference type="Pfam" id="PF25601">
    <property type="entry name" value="AAA_lid_14"/>
    <property type="match status" value="1"/>
</dbReference>
<keyword evidence="9" id="KW-0010">Activator</keyword>
<dbReference type="GO" id="GO:0043565">
    <property type="term" value="F:sequence-specific DNA binding"/>
    <property type="evidence" value="ECO:0007669"/>
    <property type="project" value="InterPro"/>
</dbReference>
<dbReference type="PANTHER" id="PTHR32071">
    <property type="entry name" value="TRANSCRIPTIONAL REGULATORY PROTEIN"/>
    <property type="match status" value="1"/>
</dbReference>
<dbReference type="EMBL" id="GU474926">
    <property type="protein sequence ID" value="ADI19574.1"/>
    <property type="molecule type" value="Genomic_DNA"/>
</dbReference>
<evidence type="ECO:0000259" key="12">
    <source>
        <dbReference type="PROSITE" id="PS50045"/>
    </source>
</evidence>
<evidence type="ECO:0000256" key="9">
    <source>
        <dbReference type="ARBA" id="ARBA00023159"/>
    </source>
</evidence>
<evidence type="ECO:0000256" key="2">
    <source>
        <dbReference type="ARBA" id="ARBA00022490"/>
    </source>
</evidence>
<dbReference type="InterPro" id="IPR027417">
    <property type="entry name" value="P-loop_NTPase"/>
</dbReference>
<keyword evidence="5" id="KW-0067">ATP-binding</keyword>
<dbReference type="CDD" id="cd17550">
    <property type="entry name" value="REC_NtrX-like"/>
    <property type="match status" value="1"/>
</dbReference>
<sequence>MSRAHNILVVDDERNVRATLKSVLEDEGYGVRTVSSGEEAIKATKRFHPDLVLLDIWLPGIDGLKVLEKLGDTDNNPVVVMISGHGSVESAVRSTKLGAFDFIEKPLSLDRVLLVVANGLKQKVLQDENLRLRAEVSERWTMIGESDAIVALRKQINRAAPTNGRVLIFGENGTGKELVAHCIHALSQRSSKSFVEINCAAIPGELIESELFGHVKGAFTGAVSDKQGKLDLADGGTLFLDEIGDMSLRTQSKVLRALQEQTFQPVGSTDDHRVDVRIIAATNKDLQEEIKSGRFREDLYYRINVIPFHVPSLRERRDDVPLLAEHFMKGAAAEYGTGLKRLSEPAVARLTAYRWPGNVRQLKNVCERLMVMVADETIQETDLEPAIDAFGPSDERDSSGDLELREARDLFERRFILTKLREHAGNVKQTAMALNIERSHLYRKMKSYGIEPGDGAGE</sequence>
<evidence type="ECO:0000256" key="6">
    <source>
        <dbReference type="ARBA" id="ARBA00023012"/>
    </source>
</evidence>
<dbReference type="GO" id="GO:0006355">
    <property type="term" value="P:regulation of DNA-templated transcription"/>
    <property type="evidence" value="ECO:0007669"/>
    <property type="project" value="InterPro"/>
</dbReference>
<keyword evidence="8 14" id="KW-0238">DNA-binding</keyword>
<keyword evidence="10" id="KW-0804">Transcription</keyword>
<dbReference type="PROSITE" id="PS00688">
    <property type="entry name" value="SIGMA54_INTERACT_3"/>
    <property type="match status" value="1"/>
</dbReference>
<keyword evidence="2" id="KW-0963">Cytoplasm</keyword>
<dbReference type="FunFam" id="3.40.50.2300:FF:000018">
    <property type="entry name" value="DNA-binding transcriptional regulator NtrC"/>
    <property type="match status" value="1"/>
</dbReference>
<dbReference type="PROSITE" id="PS50110">
    <property type="entry name" value="RESPONSE_REGULATORY"/>
    <property type="match status" value="1"/>
</dbReference>
<dbReference type="FunFam" id="3.40.50.300:FF:000006">
    <property type="entry name" value="DNA-binding transcriptional regulator NtrC"/>
    <property type="match status" value="1"/>
</dbReference>
<dbReference type="Pfam" id="PF00158">
    <property type="entry name" value="Sigma54_activat"/>
    <property type="match status" value="1"/>
</dbReference>
<dbReference type="InterPro" id="IPR025944">
    <property type="entry name" value="Sigma_54_int_dom_CS"/>
</dbReference>
<dbReference type="Pfam" id="PF02954">
    <property type="entry name" value="HTH_8"/>
    <property type="match status" value="1"/>
</dbReference>
<dbReference type="InterPro" id="IPR002197">
    <property type="entry name" value="HTH_Fis"/>
</dbReference>
<dbReference type="Gene3D" id="3.40.50.300">
    <property type="entry name" value="P-loop containing nucleotide triphosphate hydrolases"/>
    <property type="match status" value="1"/>
</dbReference>
<dbReference type="GO" id="GO:0000160">
    <property type="term" value="P:phosphorelay signal transduction system"/>
    <property type="evidence" value="ECO:0007669"/>
    <property type="project" value="UniProtKB-KW"/>
</dbReference>
<organism evidence="14">
    <name type="scientific">uncultured Acidobacteria bacterium HF0770_27F21</name>
    <dbReference type="NCBI Taxonomy" id="710730"/>
    <lineage>
        <taxon>Bacteria</taxon>
        <taxon>Pseudomonadati</taxon>
        <taxon>Acidobacteriota</taxon>
        <taxon>environmental samples</taxon>
    </lineage>
</organism>
<dbReference type="GO" id="GO:0005524">
    <property type="term" value="F:ATP binding"/>
    <property type="evidence" value="ECO:0007669"/>
    <property type="project" value="UniProtKB-KW"/>
</dbReference>
<feature type="domain" description="Sigma-54 factor interaction" evidence="12">
    <location>
        <begin position="142"/>
        <end position="371"/>
    </location>
</feature>
<dbReference type="Gene3D" id="1.10.8.60">
    <property type="match status" value="1"/>
</dbReference>
<dbReference type="SUPFAM" id="SSF52172">
    <property type="entry name" value="CheY-like"/>
    <property type="match status" value="1"/>
</dbReference>
<dbReference type="FunFam" id="1.10.8.60:FF:000014">
    <property type="entry name" value="DNA-binding transcriptional regulator NtrC"/>
    <property type="match status" value="1"/>
</dbReference>
<evidence type="ECO:0000256" key="5">
    <source>
        <dbReference type="ARBA" id="ARBA00022840"/>
    </source>
</evidence>
<dbReference type="PROSITE" id="PS50045">
    <property type="entry name" value="SIGMA54_INTERACT_4"/>
    <property type="match status" value="1"/>
</dbReference>
<feature type="modified residue" description="4-aspartylphosphate" evidence="11">
    <location>
        <position position="55"/>
    </location>
</feature>
<dbReference type="InterPro" id="IPR003593">
    <property type="entry name" value="AAA+_ATPase"/>
</dbReference>
<dbReference type="SUPFAM" id="SSF46689">
    <property type="entry name" value="Homeodomain-like"/>
    <property type="match status" value="1"/>
</dbReference>
<evidence type="ECO:0000259" key="13">
    <source>
        <dbReference type="PROSITE" id="PS50110"/>
    </source>
</evidence>
<keyword evidence="4" id="KW-0547">Nucleotide-binding</keyword>
<dbReference type="SMART" id="SM00382">
    <property type="entry name" value="AAA"/>
    <property type="match status" value="1"/>
</dbReference>
<dbReference type="SUPFAM" id="SSF52540">
    <property type="entry name" value="P-loop containing nucleoside triphosphate hydrolases"/>
    <property type="match status" value="1"/>
</dbReference>
<evidence type="ECO:0000313" key="14">
    <source>
        <dbReference type="EMBL" id="ADI19574.1"/>
    </source>
</evidence>
<dbReference type="Gene3D" id="1.10.10.60">
    <property type="entry name" value="Homeodomain-like"/>
    <property type="match status" value="1"/>
</dbReference>
<dbReference type="InterPro" id="IPR001789">
    <property type="entry name" value="Sig_transdc_resp-reg_receiver"/>
</dbReference>
<dbReference type="PROSITE" id="PS00676">
    <property type="entry name" value="SIGMA54_INTERACT_2"/>
    <property type="match status" value="1"/>
</dbReference>
<reference evidence="14" key="1">
    <citation type="journal article" date="2011" name="Environ. Microbiol.">
        <title>Time-series analyses of Monterey Bay coastal microbial picoplankton using a 'genome proxy' microarray.</title>
        <authorList>
            <person name="Rich V.I."/>
            <person name="Pham V.D."/>
            <person name="Eppley J."/>
            <person name="Shi Y."/>
            <person name="DeLong E.F."/>
        </authorList>
    </citation>
    <scope>NUCLEOTIDE SEQUENCE</scope>
</reference>
<comment type="subcellular location">
    <subcellularLocation>
        <location evidence="1">Cytoplasm</location>
    </subcellularLocation>
</comment>
<keyword evidence="3 11" id="KW-0597">Phosphoprotein</keyword>
<keyword evidence="6" id="KW-0902">Two-component regulatory system</keyword>
<proteinExistence type="predicted"/>
<evidence type="ECO:0000256" key="10">
    <source>
        <dbReference type="ARBA" id="ARBA00023163"/>
    </source>
</evidence>
<dbReference type="CDD" id="cd00009">
    <property type="entry name" value="AAA"/>
    <property type="match status" value="1"/>
</dbReference>
<keyword evidence="7" id="KW-0805">Transcription regulation</keyword>
<protein>
    <submittedName>
        <fullName evidence="14">Response regulator containing chey-like receiver, AAA-type ATPase, and DNA-binding domains</fullName>
    </submittedName>
</protein>
<accession>E0XYT3</accession>
<dbReference type="Gene3D" id="3.40.50.2300">
    <property type="match status" value="1"/>
</dbReference>
<evidence type="ECO:0000256" key="4">
    <source>
        <dbReference type="ARBA" id="ARBA00022741"/>
    </source>
</evidence>
<feature type="domain" description="Response regulatory" evidence="13">
    <location>
        <begin position="6"/>
        <end position="120"/>
    </location>
</feature>
<dbReference type="InterPro" id="IPR025943">
    <property type="entry name" value="Sigma_54_int_dom_ATP-bd_2"/>
</dbReference>
<dbReference type="InterPro" id="IPR058031">
    <property type="entry name" value="AAA_lid_NorR"/>
</dbReference>
<dbReference type="SMART" id="SM00448">
    <property type="entry name" value="REC"/>
    <property type="match status" value="1"/>
</dbReference>
<dbReference type="InterPro" id="IPR009057">
    <property type="entry name" value="Homeodomain-like_sf"/>
</dbReference>
<evidence type="ECO:0000256" key="3">
    <source>
        <dbReference type="ARBA" id="ARBA00022553"/>
    </source>
</evidence>
<evidence type="ECO:0000256" key="1">
    <source>
        <dbReference type="ARBA" id="ARBA00004496"/>
    </source>
</evidence>
<name>E0XYT3_9BACT</name>
<dbReference type="PANTHER" id="PTHR32071:SF17">
    <property type="entry name" value="TRANSCRIPTIONAL REGULATOR (NTRC FAMILY)"/>
    <property type="match status" value="1"/>
</dbReference>
<dbReference type="Pfam" id="PF00072">
    <property type="entry name" value="Response_reg"/>
    <property type="match status" value="1"/>
</dbReference>
<evidence type="ECO:0000256" key="11">
    <source>
        <dbReference type="PROSITE-ProRule" id="PRU00169"/>
    </source>
</evidence>
<dbReference type="InterPro" id="IPR011006">
    <property type="entry name" value="CheY-like_superfamily"/>
</dbReference>
<dbReference type="InterPro" id="IPR002078">
    <property type="entry name" value="Sigma_54_int"/>
</dbReference>
<evidence type="ECO:0000256" key="7">
    <source>
        <dbReference type="ARBA" id="ARBA00023015"/>
    </source>
</evidence>
<dbReference type="GO" id="GO:0005737">
    <property type="term" value="C:cytoplasm"/>
    <property type="evidence" value="ECO:0007669"/>
    <property type="project" value="UniProtKB-SubCell"/>
</dbReference>
<evidence type="ECO:0000256" key="8">
    <source>
        <dbReference type="ARBA" id="ARBA00023125"/>
    </source>
</evidence>
<dbReference type="AlphaFoldDB" id="E0XYT3"/>